<dbReference type="Pfam" id="PF04055">
    <property type="entry name" value="Radical_SAM"/>
    <property type="match status" value="1"/>
</dbReference>
<name>A0ABW7Z728_9ACTN</name>
<dbReference type="InterPro" id="IPR006158">
    <property type="entry name" value="Cobalamin-bd"/>
</dbReference>
<dbReference type="NCBIfam" id="NF040546">
    <property type="entry name" value="rSAM_CUAEP"/>
    <property type="match status" value="1"/>
</dbReference>
<dbReference type="Proteomes" id="UP001612741">
    <property type="component" value="Unassembled WGS sequence"/>
</dbReference>
<accession>A0ABW7Z728</accession>
<dbReference type="PANTHER" id="PTHR43409:SF7">
    <property type="entry name" value="BLL1977 PROTEIN"/>
    <property type="match status" value="1"/>
</dbReference>
<comment type="cofactor">
    <cofactor evidence="1">
        <name>[4Fe-4S] cluster</name>
        <dbReference type="ChEBI" id="CHEBI:49883"/>
    </cofactor>
</comment>
<keyword evidence="5" id="KW-0411">Iron-sulfur</keyword>
<evidence type="ECO:0000256" key="1">
    <source>
        <dbReference type="ARBA" id="ARBA00001966"/>
    </source>
</evidence>
<dbReference type="InterPro" id="IPR023404">
    <property type="entry name" value="rSAM_horseshoe"/>
</dbReference>
<proteinExistence type="predicted"/>
<keyword evidence="2" id="KW-0949">S-adenosyl-L-methionine</keyword>
<dbReference type="Gene3D" id="3.80.30.20">
    <property type="entry name" value="tm_1862 like domain"/>
    <property type="match status" value="1"/>
</dbReference>
<dbReference type="InterPro" id="IPR054699">
    <property type="entry name" value="rSAM_CUAEP"/>
</dbReference>
<dbReference type="SFLD" id="SFLDS00029">
    <property type="entry name" value="Radical_SAM"/>
    <property type="match status" value="1"/>
</dbReference>
<dbReference type="EMBL" id="JBITGY010000013">
    <property type="protein sequence ID" value="MFI6503976.1"/>
    <property type="molecule type" value="Genomic_DNA"/>
</dbReference>
<protein>
    <submittedName>
        <fullName evidence="7">CUAEP/CCAEP-tail radical SAM (Seleno)protein</fullName>
    </submittedName>
</protein>
<organism evidence="7 8">
    <name type="scientific">Nonomuraea typhae</name>
    <dbReference type="NCBI Taxonomy" id="2603600"/>
    <lineage>
        <taxon>Bacteria</taxon>
        <taxon>Bacillati</taxon>
        <taxon>Actinomycetota</taxon>
        <taxon>Actinomycetes</taxon>
        <taxon>Streptosporangiales</taxon>
        <taxon>Streptosporangiaceae</taxon>
        <taxon>Nonomuraea</taxon>
    </lineage>
</organism>
<gene>
    <name evidence="7" type="ORF">ACIBG2_41785</name>
</gene>
<evidence type="ECO:0000313" key="8">
    <source>
        <dbReference type="Proteomes" id="UP001612741"/>
    </source>
</evidence>
<evidence type="ECO:0000256" key="2">
    <source>
        <dbReference type="ARBA" id="ARBA00022691"/>
    </source>
</evidence>
<feature type="domain" description="Radical SAM core" evidence="6">
    <location>
        <begin position="160"/>
        <end position="374"/>
    </location>
</feature>
<dbReference type="InterPro" id="IPR051198">
    <property type="entry name" value="BchE-like"/>
</dbReference>
<evidence type="ECO:0000259" key="6">
    <source>
        <dbReference type="PROSITE" id="PS51918"/>
    </source>
</evidence>
<keyword evidence="4" id="KW-0408">Iron</keyword>
<dbReference type="CDD" id="cd01335">
    <property type="entry name" value="Radical_SAM"/>
    <property type="match status" value="1"/>
</dbReference>
<dbReference type="InterPro" id="IPR006638">
    <property type="entry name" value="Elp3/MiaA/NifB-like_rSAM"/>
</dbReference>
<evidence type="ECO:0000256" key="4">
    <source>
        <dbReference type="ARBA" id="ARBA00023004"/>
    </source>
</evidence>
<dbReference type="PANTHER" id="PTHR43409">
    <property type="entry name" value="ANAEROBIC MAGNESIUM-PROTOPORPHYRIN IX MONOMETHYL ESTER CYCLASE-RELATED"/>
    <property type="match status" value="1"/>
</dbReference>
<sequence length="464" mass="51126">MLTRPCVVLVSTYELGHQPFGLASPAAWLRAAGAEVSCLDLAVDQPDVETLRRADLVAFYLPMHTATRIAAEWIPRVREINPRARLAAYGLYAPMNDDLLRRLGVGAVIGGEFEESLTALVTSPGRELPLISLDRLAFRVPDRAALPALDRYAYLTMPDGSHRVAGYTEATRGCKHMCRHCPIVPVYGGRFRVVDREVVLADVGQLVAAGADHITFGDPDFFNGPAHARALVTELHRRHPELTYDATIKVEHLRRRERDLPLLKETGCVLVTCAVESFDEAVLDRFDKRHTADDVARVVTVLRELGLALNPTFVAFTPWTSPEGYLGFLARIAELGLVGSVAPVQYSIRLLIPAGSELLKLGEVADLAEEFDPRALCHPWRHPDPVVDALYRQVLEIVRTGLAASTGRGELFAQLWAAAAVFAGRDGAEPPGRERWGLRTRVPTLSEPWYCCAEPTEEQLAPKV</sequence>
<dbReference type="SUPFAM" id="SSF102114">
    <property type="entry name" value="Radical SAM enzymes"/>
    <property type="match status" value="1"/>
</dbReference>
<dbReference type="InterPro" id="IPR058240">
    <property type="entry name" value="rSAM_sf"/>
</dbReference>
<keyword evidence="3" id="KW-0479">Metal-binding</keyword>
<evidence type="ECO:0000256" key="5">
    <source>
        <dbReference type="ARBA" id="ARBA00023014"/>
    </source>
</evidence>
<reference evidence="7 8" key="1">
    <citation type="submission" date="2024-10" db="EMBL/GenBank/DDBJ databases">
        <title>The Natural Products Discovery Center: Release of the First 8490 Sequenced Strains for Exploring Actinobacteria Biosynthetic Diversity.</title>
        <authorList>
            <person name="Kalkreuter E."/>
            <person name="Kautsar S.A."/>
            <person name="Yang D."/>
            <person name="Bader C.D."/>
            <person name="Teijaro C.N."/>
            <person name="Fluegel L."/>
            <person name="Davis C.M."/>
            <person name="Simpson J.R."/>
            <person name="Lauterbach L."/>
            <person name="Steele A.D."/>
            <person name="Gui C."/>
            <person name="Meng S."/>
            <person name="Li G."/>
            <person name="Viehrig K."/>
            <person name="Ye F."/>
            <person name="Su P."/>
            <person name="Kiefer A.F."/>
            <person name="Nichols A."/>
            <person name="Cepeda A.J."/>
            <person name="Yan W."/>
            <person name="Fan B."/>
            <person name="Jiang Y."/>
            <person name="Adhikari A."/>
            <person name="Zheng C.-J."/>
            <person name="Schuster L."/>
            <person name="Cowan T.M."/>
            <person name="Smanski M.J."/>
            <person name="Chevrette M.G."/>
            <person name="De Carvalho L.P.S."/>
            <person name="Shen B."/>
        </authorList>
    </citation>
    <scope>NUCLEOTIDE SEQUENCE [LARGE SCALE GENOMIC DNA]</scope>
    <source>
        <strain evidence="7 8">NPDC050545</strain>
    </source>
</reference>
<keyword evidence="8" id="KW-1185">Reference proteome</keyword>
<dbReference type="InterPro" id="IPR007197">
    <property type="entry name" value="rSAM"/>
</dbReference>
<evidence type="ECO:0000313" key="7">
    <source>
        <dbReference type="EMBL" id="MFI6503976.1"/>
    </source>
</evidence>
<dbReference type="SMART" id="SM00729">
    <property type="entry name" value="Elp3"/>
    <property type="match status" value="1"/>
</dbReference>
<dbReference type="RefSeq" id="WP_397089880.1">
    <property type="nucleotide sequence ID" value="NZ_JBITGY010000013.1"/>
</dbReference>
<comment type="caution">
    <text evidence="7">The sequence shown here is derived from an EMBL/GenBank/DDBJ whole genome shotgun (WGS) entry which is preliminary data.</text>
</comment>
<dbReference type="SFLD" id="SFLDG01082">
    <property type="entry name" value="B12-binding_domain_containing"/>
    <property type="match status" value="1"/>
</dbReference>
<dbReference type="Pfam" id="PF02310">
    <property type="entry name" value="B12-binding"/>
    <property type="match status" value="1"/>
</dbReference>
<evidence type="ECO:0000256" key="3">
    <source>
        <dbReference type="ARBA" id="ARBA00022723"/>
    </source>
</evidence>
<dbReference type="PROSITE" id="PS51918">
    <property type="entry name" value="RADICAL_SAM"/>
    <property type="match status" value="1"/>
</dbReference>